<evidence type="ECO:0000256" key="5">
    <source>
        <dbReference type="ARBA" id="ARBA00012024"/>
    </source>
</evidence>
<accession>A0A4R2B7F4</accession>
<feature type="domain" description="FPG-type" evidence="21">
    <location>
        <begin position="235"/>
        <end position="269"/>
    </location>
</feature>
<evidence type="ECO:0000256" key="4">
    <source>
        <dbReference type="ARBA" id="ARBA00011245"/>
    </source>
</evidence>
<dbReference type="InterPro" id="IPR000214">
    <property type="entry name" value="Znf_DNA_glyclase/AP_lyase"/>
</dbReference>
<evidence type="ECO:0000256" key="17">
    <source>
        <dbReference type="ARBA" id="ARBA00023295"/>
    </source>
</evidence>
<proteinExistence type="inferred from homology"/>
<keyword evidence="15 23" id="KW-0456">Lyase</keyword>
<keyword evidence="16" id="KW-0511">Multifunctional enzyme</keyword>
<dbReference type="AlphaFoldDB" id="A0A4R2B7F4"/>
<evidence type="ECO:0000256" key="8">
    <source>
        <dbReference type="ARBA" id="ARBA00022723"/>
    </source>
</evidence>
<dbReference type="Gene3D" id="1.10.8.50">
    <property type="match status" value="1"/>
</dbReference>
<evidence type="ECO:0000256" key="7">
    <source>
        <dbReference type="ARBA" id="ARBA00016240"/>
    </source>
</evidence>
<dbReference type="GO" id="GO:0003690">
    <property type="term" value="F:double-stranded DNA binding"/>
    <property type="evidence" value="ECO:0007669"/>
    <property type="project" value="UniProtKB-ARBA"/>
</dbReference>
<dbReference type="PANTHER" id="PTHR22993:SF9">
    <property type="entry name" value="FORMAMIDOPYRIMIDINE-DNA GLYCOSYLASE"/>
    <property type="match status" value="1"/>
</dbReference>
<feature type="domain" description="Formamidopyrimidine-DNA glycosylase catalytic" evidence="22">
    <location>
        <begin position="2"/>
        <end position="106"/>
    </location>
</feature>
<dbReference type="SMART" id="SM01232">
    <property type="entry name" value="H2TH"/>
    <property type="match status" value="1"/>
</dbReference>
<dbReference type="Pfam" id="PF06827">
    <property type="entry name" value="zf-FPG_IleRS"/>
    <property type="match status" value="1"/>
</dbReference>
<evidence type="ECO:0000259" key="21">
    <source>
        <dbReference type="PROSITE" id="PS51066"/>
    </source>
</evidence>
<dbReference type="Gene3D" id="3.20.190.10">
    <property type="entry name" value="MutM-like, N-terminal"/>
    <property type="match status" value="1"/>
</dbReference>
<dbReference type="FunFam" id="1.10.8.50:FF:000003">
    <property type="entry name" value="Formamidopyrimidine-DNA glycosylase"/>
    <property type="match status" value="1"/>
</dbReference>
<dbReference type="Pfam" id="PF06831">
    <property type="entry name" value="H2TH"/>
    <property type="match status" value="1"/>
</dbReference>
<comment type="subunit">
    <text evidence="4">Monomer.</text>
</comment>
<dbReference type="InterPro" id="IPR020629">
    <property type="entry name" value="FPG_Glyclase"/>
</dbReference>
<keyword evidence="12" id="KW-0862">Zinc</keyword>
<name>A0A4R2B7F4_9BACI</name>
<comment type="similarity">
    <text evidence="3">Belongs to the FPG family.</text>
</comment>
<gene>
    <name evidence="23" type="ORF">EV146_11162</name>
</gene>
<evidence type="ECO:0000256" key="10">
    <source>
        <dbReference type="ARBA" id="ARBA00022771"/>
    </source>
</evidence>
<evidence type="ECO:0000256" key="16">
    <source>
        <dbReference type="ARBA" id="ARBA00023268"/>
    </source>
</evidence>
<dbReference type="InterPro" id="IPR010979">
    <property type="entry name" value="Ribosomal_uS13-like_H2TH"/>
</dbReference>
<keyword evidence="13" id="KW-0238">DNA-binding</keyword>
<evidence type="ECO:0000256" key="18">
    <source>
        <dbReference type="ARBA" id="ARBA00030638"/>
    </source>
</evidence>
<organism evidence="23 24">
    <name type="scientific">Mesobacillus foraminis</name>
    <dbReference type="NCBI Taxonomy" id="279826"/>
    <lineage>
        <taxon>Bacteria</taxon>
        <taxon>Bacillati</taxon>
        <taxon>Bacillota</taxon>
        <taxon>Bacilli</taxon>
        <taxon>Bacillales</taxon>
        <taxon>Bacillaceae</taxon>
        <taxon>Mesobacillus</taxon>
    </lineage>
</organism>
<dbReference type="InterPro" id="IPR010663">
    <property type="entry name" value="Znf_FPG/IleRS"/>
</dbReference>
<dbReference type="GO" id="GO:0140078">
    <property type="term" value="F:class I DNA-(apurinic or apyrimidinic site) endonuclease activity"/>
    <property type="evidence" value="ECO:0007669"/>
    <property type="project" value="UniProtKB-EC"/>
</dbReference>
<protein>
    <recommendedName>
        <fullName evidence="7">Formamidopyrimidine-DNA glycosylase</fullName>
        <ecNumber evidence="5">3.2.2.23</ecNumber>
        <ecNumber evidence="6">4.2.99.18</ecNumber>
    </recommendedName>
    <alternativeName>
        <fullName evidence="18">DNA-(apurinic or apyrimidinic site) lyase MutM</fullName>
    </alternativeName>
</protein>
<evidence type="ECO:0000256" key="13">
    <source>
        <dbReference type="ARBA" id="ARBA00023125"/>
    </source>
</evidence>
<evidence type="ECO:0000313" key="24">
    <source>
        <dbReference type="Proteomes" id="UP000295689"/>
    </source>
</evidence>
<dbReference type="SUPFAM" id="SSF57716">
    <property type="entry name" value="Glucocorticoid receptor-like (DNA-binding domain)"/>
    <property type="match status" value="1"/>
</dbReference>
<dbReference type="GO" id="GO:0003684">
    <property type="term" value="F:damaged DNA binding"/>
    <property type="evidence" value="ECO:0007669"/>
    <property type="project" value="InterPro"/>
</dbReference>
<keyword evidence="11" id="KW-0378">Hydrolase</keyword>
<comment type="catalytic activity">
    <reaction evidence="1">
        <text>Hydrolysis of DNA containing ring-opened 7-methylguanine residues, releasing 2,6-diamino-4-hydroxy-5-(N-methyl)formamidopyrimidine.</text>
        <dbReference type="EC" id="3.2.2.23"/>
    </reaction>
</comment>
<dbReference type="Proteomes" id="UP000295689">
    <property type="component" value="Unassembled WGS sequence"/>
</dbReference>
<dbReference type="GO" id="GO:0008270">
    <property type="term" value="F:zinc ion binding"/>
    <property type="evidence" value="ECO:0007669"/>
    <property type="project" value="UniProtKB-KW"/>
</dbReference>
<evidence type="ECO:0000256" key="2">
    <source>
        <dbReference type="ARBA" id="ARBA00001947"/>
    </source>
</evidence>
<evidence type="ECO:0000256" key="6">
    <source>
        <dbReference type="ARBA" id="ARBA00012720"/>
    </source>
</evidence>
<evidence type="ECO:0000259" key="22">
    <source>
        <dbReference type="PROSITE" id="PS51068"/>
    </source>
</evidence>
<keyword evidence="17" id="KW-0326">Glycosidase</keyword>
<dbReference type="PROSITE" id="PS51068">
    <property type="entry name" value="FPG_CAT"/>
    <property type="match status" value="1"/>
</dbReference>
<dbReference type="InterPro" id="IPR015886">
    <property type="entry name" value="H2TH_FPG"/>
</dbReference>
<keyword evidence="8" id="KW-0479">Metal-binding</keyword>
<dbReference type="SUPFAM" id="SSF81624">
    <property type="entry name" value="N-terminal domain of MutM-like DNA repair proteins"/>
    <property type="match status" value="1"/>
</dbReference>
<keyword evidence="9" id="KW-0227">DNA damage</keyword>
<dbReference type="InterPro" id="IPR035937">
    <property type="entry name" value="FPG_N"/>
</dbReference>
<evidence type="ECO:0000256" key="20">
    <source>
        <dbReference type="PROSITE-ProRule" id="PRU00391"/>
    </source>
</evidence>
<keyword evidence="24" id="KW-1185">Reference proteome</keyword>
<evidence type="ECO:0000256" key="12">
    <source>
        <dbReference type="ARBA" id="ARBA00022833"/>
    </source>
</evidence>
<comment type="catalytic activity">
    <reaction evidence="19">
        <text>2'-deoxyribonucleotide-(2'-deoxyribose 5'-phosphate)-2'-deoxyribonucleotide-DNA = a 3'-end 2'-deoxyribonucleotide-(2,3-dehydro-2,3-deoxyribose 5'-phosphate)-DNA + a 5'-end 5'-phospho-2'-deoxyribonucleoside-DNA + H(+)</text>
        <dbReference type="Rhea" id="RHEA:66592"/>
        <dbReference type="Rhea" id="RHEA-COMP:13180"/>
        <dbReference type="Rhea" id="RHEA-COMP:16897"/>
        <dbReference type="Rhea" id="RHEA-COMP:17067"/>
        <dbReference type="ChEBI" id="CHEBI:15378"/>
        <dbReference type="ChEBI" id="CHEBI:136412"/>
        <dbReference type="ChEBI" id="CHEBI:157695"/>
        <dbReference type="ChEBI" id="CHEBI:167181"/>
        <dbReference type="EC" id="4.2.99.18"/>
    </reaction>
</comment>
<evidence type="ECO:0000256" key="19">
    <source>
        <dbReference type="ARBA" id="ARBA00044632"/>
    </source>
</evidence>
<keyword evidence="14" id="KW-0234">DNA repair</keyword>
<dbReference type="PANTHER" id="PTHR22993">
    <property type="entry name" value="FORMAMIDOPYRIMIDINE-DNA GLYCOSYLASE"/>
    <property type="match status" value="1"/>
</dbReference>
<dbReference type="GO" id="GO:0006284">
    <property type="term" value="P:base-excision repair"/>
    <property type="evidence" value="ECO:0007669"/>
    <property type="project" value="InterPro"/>
</dbReference>
<dbReference type="SMART" id="SM00898">
    <property type="entry name" value="Fapy_DNA_glyco"/>
    <property type="match status" value="1"/>
</dbReference>
<comment type="caution">
    <text evidence="23">The sequence shown here is derived from an EMBL/GenBank/DDBJ whole genome shotgun (WGS) entry which is preliminary data.</text>
</comment>
<evidence type="ECO:0000256" key="11">
    <source>
        <dbReference type="ARBA" id="ARBA00022801"/>
    </source>
</evidence>
<dbReference type="EC" id="4.2.99.18" evidence="6"/>
<dbReference type="PROSITE" id="PS51066">
    <property type="entry name" value="ZF_FPG_2"/>
    <property type="match status" value="1"/>
</dbReference>
<dbReference type="GO" id="GO:0034039">
    <property type="term" value="F:8-oxo-7,8-dihydroguanine DNA N-glycosylase activity"/>
    <property type="evidence" value="ECO:0007669"/>
    <property type="project" value="TreeGrafter"/>
</dbReference>
<dbReference type="InterPro" id="IPR012319">
    <property type="entry name" value="FPG_cat"/>
</dbReference>
<keyword evidence="10 20" id="KW-0863">Zinc-finger</keyword>
<dbReference type="SUPFAM" id="SSF46946">
    <property type="entry name" value="S13-like H2TH domain"/>
    <property type="match status" value="1"/>
</dbReference>
<evidence type="ECO:0000256" key="15">
    <source>
        <dbReference type="ARBA" id="ARBA00023239"/>
    </source>
</evidence>
<dbReference type="NCBIfam" id="TIGR00577">
    <property type="entry name" value="fpg"/>
    <property type="match status" value="1"/>
</dbReference>
<evidence type="ECO:0000313" key="23">
    <source>
        <dbReference type="EMBL" id="TCN22225.1"/>
    </source>
</evidence>
<reference evidence="23 24" key="1">
    <citation type="journal article" date="2015" name="Stand. Genomic Sci.">
        <title>Genomic Encyclopedia of Bacterial and Archaeal Type Strains, Phase III: the genomes of soil and plant-associated and newly described type strains.</title>
        <authorList>
            <person name="Whitman W.B."/>
            <person name="Woyke T."/>
            <person name="Klenk H.P."/>
            <person name="Zhou Y."/>
            <person name="Lilburn T.G."/>
            <person name="Beck B.J."/>
            <person name="De Vos P."/>
            <person name="Vandamme P."/>
            <person name="Eisen J.A."/>
            <person name="Garrity G."/>
            <person name="Hugenholtz P."/>
            <person name="Kyrpides N.C."/>
        </authorList>
    </citation>
    <scope>NUCLEOTIDE SEQUENCE [LARGE SCALE GENOMIC DNA]</scope>
    <source>
        <strain evidence="23 24">CV53</strain>
    </source>
</reference>
<sequence>MPELPEMENYKRLLGGHIIGKPLTNIEVNRDKSINLPPAQFIQELKGRSIVAVNRRAKHLIFHLNSGKSLLLHLMLGGLMYLGNDQDNPKRTKQVILAFGDLKLYFIGLRLGYLHLHDAKSLEAELSDLGPEPLDPEFTFARFSELFSEKKGRIKTTLVNQEVIAGIGNCYSDEICFEAAVKPSRKFTELETRELQGLFTGMHTVFQRAIHAGGYMEMPLFKNDHKTGGYNDQCLVYDREGEPCLRCRTAIVKEMISTRKMFYCPNCQKG</sequence>
<evidence type="ECO:0000256" key="9">
    <source>
        <dbReference type="ARBA" id="ARBA00022763"/>
    </source>
</evidence>
<dbReference type="EMBL" id="SLVV01000011">
    <property type="protein sequence ID" value="TCN22225.1"/>
    <property type="molecule type" value="Genomic_DNA"/>
</dbReference>
<dbReference type="EC" id="3.2.2.23" evidence="5"/>
<evidence type="ECO:0000256" key="3">
    <source>
        <dbReference type="ARBA" id="ARBA00009409"/>
    </source>
</evidence>
<evidence type="ECO:0000256" key="1">
    <source>
        <dbReference type="ARBA" id="ARBA00001668"/>
    </source>
</evidence>
<dbReference type="Pfam" id="PF01149">
    <property type="entry name" value="Fapy_DNA_glyco"/>
    <property type="match status" value="1"/>
</dbReference>
<comment type="cofactor">
    <cofactor evidence="2">
        <name>Zn(2+)</name>
        <dbReference type="ChEBI" id="CHEBI:29105"/>
    </cofactor>
</comment>
<evidence type="ECO:0000256" key="14">
    <source>
        <dbReference type="ARBA" id="ARBA00023204"/>
    </source>
</evidence>
<dbReference type="RefSeq" id="WP_132009929.1">
    <property type="nucleotide sequence ID" value="NZ_JABUHM010000013.1"/>
</dbReference>